<dbReference type="InterPro" id="IPR024079">
    <property type="entry name" value="MetalloPept_cat_dom_sf"/>
</dbReference>
<sequence>MDKEEEEAALCVRHQKADTAIYEQAVRRLRFTRRTGRGAIPKLPRADFGQTPPHGIQGGGWANSSTALLRRASFSEGQSGSPKRVCHLHIGVDHLLFEAVLEDLEGDEVRARDTVIALVASHVAAASEMFGATDFMGVTGISFAVQRVQHDYLPVCVPGGDEGNYIMFANAQTGIGSNNRKFSPCSVEYISVVLDDMLTGEGTRPNCFQVPGSECLEACKIDRMRALCHKRLEPGAACADLQGYCDSFRRCRFINAEGSLARLHLLRFDISSFIEAALVKGGNFRATDWDYGLHLSSEITRSGKVHERYPTL</sequence>
<name>A0AAQ4D158_AMBAM</name>
<evidence type="ECO:0000313" key="3">
    <source>
        <dbReference type="Proteomes" id="UP001321473"/>
    </source>
</evidence>
<proteinExistence type="predicted"/>
<organism evidence="2 3">
    <name type="scientific">Amblyomma americanum</name>
    <name type="common">Lone star tick</name>
    <dbReference type="NCBI Taxonomy" id="6943"/>
    <lineage>
        <taxon>Eukaryota</taxon>
        <taxon>Metazoa</taxon>
        <taxon>Ecdysozoa</taxon>
        <taxon>Arthropoda</taxon>
        <taxon>Chelicerata</taxon>
        <taxon>Arachnida</taxon>
        <taxon>Acari</taxon>
        <taxon>Parasitiformes</taxon>
        <taxon>Ixodida</taxon>
        <taxon>Ixodoidea</taxon>
        <taxon>Ixodidae</taxon>
        <taxon>Amblyomminae</taxon>
        <taxon>Amblyomma</taxon>
    </lineage>
</organism>
<dbReference type="GO" id="GO:0007219">
    <property type="term" value="P:Notch signaling pathway"/>
    <property type="evidence" value="ECO:0007669"/>
    <property type="project" value="TreeGrafter"/>
</dbReference>
<dbReference type="AlphaFoldDB" id="A0AAQ4D158"/>
<dbReference type="PANTHER" id="PTHR45702:SF2">
    <property type="entry name" value="KUZBANIAN, ISOFORM A"/>
    <property type="match status" value="1"/>
</dbReference>
<evidence type="ECO:0000313" key="2">
    <source>
        <dbReference type="EMBL" id="KAK8756198.1"/>
    </source>
</evidence>
<comment type="caution">
    <text evidence="2">The sequence shown here is derived from an EMBL/GenBank/DDBJ whole genome shotgun (WGS) entry which is preliminary data.</text>
</comment>
<feature type="domain" description="ADAM10 cysteine-rich" evidence="1">
    <location>
        <begin position="212"/>
        <end position="252"/>
    </location>
</feature>
<dbReference type="Proteomes" id="UP001321473">
    <property type="component" value="Unassembled WGS sequence"/>
</dbReference>
<dbReference type="GO" id="GO:0005886">
    <property type="term" value="C:plasma membrane"/>
    <property type="evidence" value="ECO:0007669"/>
    <property type="project" value="TreeGrafter"/>
</dbReference>
<evidence type="ECO:0000259" key="1">
    <source>
        <dbReference type="Pfam" id="PF21299"/>
    </source>
</evidence>
<dbReference type="InterPro" id="IPR049038">
    <property type="entry name" value="ADAM10_Cys-rich"/>
</dbReference>
<dbReference type="GO" id="GO:0004222">
    <property type="term" value="F:metalloendopeptidase activity"/>
    <property type="evidence" value="ECO:0007669"/>
    <property type="project" value="TreeGrafter"/>
</dbReference>
<dbReference type="PANTHER" id="PTHR45702">
    <property type="entry name" value="ADAM10/ADAM17 METALLOPEPTIDASE FAMILY MEMBER"/>
    <property type="match status" value="1"/>
</dbReference>
<keyword evidence="3" id="KW-1185">Reference proteome</keyword>
<protein>
    <recommendedName>
        <fullName evidence="1">ADAM10 cysteine-rich domain-containing protein</fullName>
    </recommendedName>
</protein>
<dbReference type="InterPro" id="IPR051489">
    <property type="entry name" value="ADAM_Metalloproteinase"/>
</dbReference>
<dbReference type="EMBL" id="JARKHS020036415">
    <property type="protein sequence ID" value="KAK8756198.1"/>
    <property type="molecule type" value="Genomic_DNA"/>
</dbReference>
<accession>A0AAQ4D158</accession>
<gene>
    <name evidence="2" type="ORF">V5799_001102</name>
</gene>
<dbReference type="GO" id="GO:0006509">
    <property type="term" value="P:membrane protein ectodomain proteolysis"/>
    <property type="evidence" value="ECO:0007669"/>
    <property type="project" value="TreeGrafter"/>
</dbReference>
<dbReference type="Pfam" id="PF21299">
    <property type="entry name" value="ADAM10_Cys-rich"/>
    <property type="match status" value="1"/>
</dbReference>
<dbReference type="Gene3D" id="3.40.390.10">
    <property type="entry name" value="Collagenase (Catalytic Domain)"/>
    <property type="match status" value="1"/>
</dbReference>
<reference evidence="2 3" key="1">
    <citation type="journal article" date="2023" name="Arcadia Sci">
        <title>De novo assembly of a long-read Amblyomma americanum tick genome.</title>
        <authorList>
            <person name="Chou S."/>
            <person name="Poskanzer K.E."/>
            <person name="Rollins M."/>
            <person name="Thuy-Boun P.S."/>
        </authorList>
    </citation>
    <scope>NUCLEOTIDE SEQUENCE [LARGE SCALE GENOMIC DNA]</scope>
    <source>
        <strain evidence="2">F_SG_1</strain>
        <tissue evidence="2">Salivary glands</tissue>
    </source>
</reference>